<dbReference type="InterPro" id="IPR011032">
    <property type="entry name" value="GroES-like_sf"/>
</dbReference>
<dbReference type="SUPFAM" id="SSF50129">
    <property type="entry name" value="GroES-like"/>
    <property type="match status" value="1"/>
</dbReference>
<name>A0A8S5UMG3_9CAUD</name>
<dbReference type="GO" id="GO:0006457">
    <property type="term" value="P:protein folding"/>
    <property type="evidence" value="ECO:0007669"/>
    <property type="project" value="InterPro"/>
</dbReference>
<dbReference type="Gene3D" id="2.30.33.40">
    <property type="entry name" value="GroES chaperonin"/>
    <property type="match status" value="1"/>
</dbReference>
<evidence type="ECO:0000313" key="1">
    <source>
        <dbReference type="EMBL" id="DAF95689.1"/>
    </source>
</evidence>
<organism evidence="1">
    <name type="scientific">Myoviridae sp. ctCo31</name>
    <dbReference type="NCBI Taxonomy" id="2825053"/>
    <lineage>
        <taxon>Viruses</taxon>
        <taxon>Duplodnaviria</taxon>
        <taxon>Heunggongvirae</taxon>
        <taxon>Uroviricota</taxon>
        <taxon>Caudoviricetes</taxon>
    </lineage>
</organism>
<accession>A0A8S5UMG3</accession>
<dbReference type="EMBL" id="BK016109">
    <property type="protein sequence ID" value="DAF95689.1"/>
    <property type="molecule type" value="Genomic_DNA"/>
</dbReference>
<sequence length="119" mass="13369">MSDKQFHIVPLAIGEFVVLETFAVHPDNLEETTDSGIVISTQKQDFSKALPRYAKVVSKGSLVPDSELNVGDFVVFPLGGHASNIEDPRIVNGQKITEKEKRQFSYVYWKNIGARYIQE</sequence>
<reference evidence="1" key="1">
    <citation type="journal article" date="2021" name="Proc. Natl. Acad. Sci. U.S.A.">
        <title>A Catalog of Tens of Thousands of Viruses from Human Metagenomes Reveals Hidden Associations with Chronic Diseases.</title>
        <authorList>
            <person name="Tisza M.J."/>
            <person name="Buck C.B."/>
        </authorList>
    </citation>
    <scope>NUCLEOTIDE SEQUENCE</scope>
    <source>
        <strain evidence="1">CtCo31</strain>
    </source>
</reference>
<dbReference type="InterPro" id="IPR037124">
    <property type="entry name" value="Chaperonin_GroES_sf"/>
</dbReference>
<proteinExistence type="predicted"/>
<protein>
    <submittedName>
        <fullName evidence="1">Co-chaperonin</fullName>
    </submittedName>
</protein>